<sequence length="169" mass="18584">MWNFFRSFPWPEGQLFPTSILSWDKIVAQAKMDPQSAAVISNSERGSLCKIGEFLSGAGLAPLEVDSFLANISALFSNKTDDMQIIVGRFRSHIVGNDERIKAMLTVTEPGQTNKQQVLLIGDSQSSSRLSGFIQHRSHVTTAIMNLLYAAEAKIAERLDGGVIEQRDG</sequence>
<reference evidence="1" key="1">
    <citation type="journal article" date="2020" name="Stud. Mycol.">
        <title>101 Dothideomycetes genomes: a test case for predicting lifestyles and emergence of pathogens.</title>
        <authorList>
            <person name="Haridas S."/>
            <person name="Albert R."/>
            <person name="Binder M."/>
            <person name="Bloem J."/>
            <person name="Labutti K."/>
            <person name="Salamov A."/>
            <person name="Andreopoulos B."/>
            <person name="Baker S."/>
            <person name="Barry K."/>
            <person name="Bills G."/>
            <person name="Bluhm B."/>
            <person name="Cannon C."/>
            <person name="Castanera R."/>
            <person name="Culley D."/>
            <person name="Daum C."/>
            <person name="Ezra D."/>
            <person name="Gonzalez J."/>
            <person name="Henrissat B."/>
            <person name="Kuo A."/>
            <person name="Liang C."/>
            <person name="Lipzen A."/>
            <person name="Lutzoni F."/>
            <person name="Magnuson J."/>
            <person name="Mondo S."/>
            <person name="Nolan M."/>
            <person name="Ohm R."/>
            <person name="Pangilinan J."/>
            <person name="Park H.-J."/>
            <person name="Ramirez L."/>
            <person name="Alfaro M."/>
            <person name="Sun H."/>
            <person name="Tritt A."/>
            <person name="Yoshinaga Y."/>
            <person name="Zwiers L.-H."/>
            <person name="Turgeon B."/>
            <person name="Goodwin S."/>
            <person name="Spatafora J."/>
            <person name="Crous P."/>
            <person name="Grigoriev I."/>
        </authorList>
    </citation>
    <scope>NUCLEOTIDE SEQUENCE</scope>
    <source>
        <strain evidence="1">CBS 113979</strain>
    </source>
</reference>
<evidence type="ECO:0000313" key="2">
    <source>
        <dbReference type="Proteomes" id="UP000800041"/>
    </source>
</evidence>
<keyword evidence="2" id="KW-1185">Reference proteome</keyword>
<organism evidence="1 2">
    <name type="scientific">Aulographum hederae CBS 113979</name>
    <dbReference type="NCBI Taxonomy" id="1176131"/>
    <lineage>
        <taxon>Eukaryota</taxon>
        <taxon>Fungi</taxon>
        <taxon>Dikarya</taxon>
        <taxon>Ascomycota</taxon>
        <taxon>Pezizomycotina</taxon>
        <taxon>Dothideomycetes</taxon>
        <taxon>Pleosporomycetidae</taxon>
        <taxon>Aulographales</taxon>
        <taxon>Aulographaceae</taxon>
    </lineage>
</organism>
<dbReference type="AlphaFoldDB" id="A0A6G1HAA0"/>
<gene>
    <name evidence="1" type="ORF">K402DRAFT_244122</name>
</gene>
<name>A0A6G1HAA0_9PEZI</name>
<protein>
    <submittedName>
        <fullName evidence="1">Uncharacterized protein</fullName>
    </submittedName>
</protein>
<accession>A0A6G1HAA0</accession>
<proteinExistence type="predicted"/>
<evidence type="ECO:0000313" key="1">
    <source>
        <dbReference type="EMBL" id="KAF1989950.1"/>
    </source>
</evidence>
<dbReference type="EMBL" id="ML977143">
    <property type="protein sequence ID" value="KAF1989950.1"/>
    <property type="molecule type" value="Genomic_DNA"/>
</dbReference>
<dbReference type="Proteomes" id="UP000800041">
    <property type="component" value="Unassembled WGS sequence"/>
</dbReference>